<keyword evidence="2" id="KW-1185">Reference proteome</keyword>
<dbReference type="Proteomes" id="UP000886523">
    <property type="component" value="Unassembled WGS sequence"/>
</dbReference>
<comment type="caution">
    <text evidence="1">The sequence shown here is derived from an EMBL/GenBank/DDBJ whole genome shotgun (WGS) entry which is preliminary data.</text>
</comment>
<organism evidence="1 2">
    <name type="scientific">Hydnum rufescens UP504</name>
    <dbReference type="NCBI Taxonomy" id="1448309"/>
    <lineage>
        <taxon>Eukaryota</taxon>
        <taxon>Fungi</taxon>
        <taxon>Dikarya</taxon>
        <taxon>Basidiomycota</taxon>
        <taxon>Agaricomycotina</taxon>
        <taxon>Agaricomycetes</taxon>
        <taxon>Cantharellales</taxon>
        <taxon>Hydnaceae</taxon>
        <taxon>Hydnum</taxon>
    </lineage>
</organism>
<protein>
    <submittedName>
        <fullName evidence="1">Uncharacterized protein</fullName>
    </submittedName>
</protein>
<dbReference type="EMBL" id="MU129045">
    <property type="protein sequence ID" value="KAF9509006.1"/>
    <property type="molecule type" value="Genomic_DNA"/>
</dbReference>
<evidence type="ECO:0000313" key="1">
    <source>
        <dbReference type="EMBL" id="KAF9509006.1"/>
    </source>
</evidence>
<evidence type="ECO:0000313" key="2">
    <source>
        <dbReference type="Proteomes" id="UP000886523"/>
    </source>
</evidence>
<reference evidence="1" key="1">
    <citation type="journal article" date="2020" name="Nat. Commun.">
        <title>Large-scale genome sequencing of mycorrhizal fungi provides insights into the early evolution of symbiotic traits.</title>
        <authorList>
            <person name="Miyauchi S."/>
            <person name="Kiss E."/>
            <person name="Kuo A."/>
            <person name="Drula E."/>
            <person name="Kohler A."/>
            <person name="Sanchez-Garcia M."/>
            <person name="Morin E."/>
            <person name="Andreopoulos B."/>
            <person name="Barry K.W."/>
            <person name="Bonito G."/>
            <person name="Buee M."/>
            <person name="Carver A."/>
            <person name="Chen C."/>
            <person name="Cichocki N."/>
            <person name="Clum A."/>
            <person name="Culley D."/>
            <person name="Crous P.W."/>
            <person name="Fauchery L."/>
            <person name="Girlanda M."/>
            <person name="Hayes R.D."/>
            <person name="Keri Z."/>
            <person name="LaButti K."/>
            <person name="Lipzen A."/>
            <person name="Lombard V."/>
            <person name="Magnuson J."/>
            <person name="Maillard F."/>
            <person name="Murat C."/>
            <person name="Nolan M."/>
            <person name="Ohm R.A."/>
            <person name="Pangilinan J."/>
            <person name="Pereira M.F."/>
            <person name="Perotto S."/>
            <person name="Peter M."/>
            <person name="Pfister S."/>
            <person name="Riley R."/>
            <person name="Sitrit Y."/>
            <person name="Stielow J.B."/>
            <person name="Szollosi G."/>
            <person name="Zifcakova L."/>
            <person name="Stursova M."/>
            <person name="Spatafora J.W."/>
            <person name="Tedersoo L."/>
            <person name="Vaario L.M."/>
            <person name="Yamada A."/>
            <person name="Yan M."/>
            <person name="Wang P."/>
            <person name="Xu J."/>
            <person name="Bruns T."/>
            <person name="Baldrian P."/>
            <person name="Vilgalys R."/>
            <person name="Dunand C."/>
            <person name="Henrissat B."/>
            <person name="Grigoriev I.V."/>
            <person name="Hibbett D."/>
            <person name="Nagy L.G."/>
            <person name="Martin F.M."/>
        </authorList>
    </citation>
    <scope>NUCLEOTIDE SEQUENCE</scope>
    <source>
        <strain evidence="1">UP504</strain>
    </source>
</reference>
<name>A0A9P6ANK0_9AGAM</name>
<dbReference type="AlphaFoldDB" id="A0A9P6ANK0"/>
<sequence>MRASKVRNAYFFQGFRPFSFFNDFCLTFTSFLHRTLSFVVKLFDSKLQSGVCILEALYQLMALSNGLLCVFKSHLEYFISTFRLLQPSIRLRATTSGRAMELGSFEGVRQHAMSRALRSFLAARTWHRRGLPRVWHICQGGHYVRHPKQCCFGEGVCRKSSISFSRSTSWSSRSCTVLSQ</sequence>
<accession>A0A9P6ANK0</accession>
<proteinExistence type="predicted"/>
<gene>
    <name evidence="1" type="ORF">BS47DRAFT_183463</name>
</gene>